<dbReference type="AlphaFoldDB" id="A0AAE3VJZ5"/>
<dbReference type="RefSeq" id="WP_307264931.1">
    <property type="nucleotide sequence ID" value="NZ_JAUSVL010000001.1"/>
</dbReference>
<organism evidence="1 2">
    <name type="scientific">Oligosphaera ethanolica</name>
    <dbReference type="NCBI Taxonomy" id="760260"/>
    <lineage>
        <taxon>Bacteria</taxon>
        <taxon>Pseudomonadati</taxon>
        <taxon>Lentisphaerota</taxon>
        <taxon>Oligosphaeria</taxon>
        <taxon>Oligosphaerales</taxon>
        <taxon>Oligosphaeraceae</taxon>
        <taxon>Oligosphaera</taxon>
    </lineage>
</organism>
<sequence length="115" mass="12807">MKEDKEQRVVTITGQVDIFEDMPGADADAISILCQDGNEYIVTTRKMVKRLMPFAGEEVDILFQGTISKDHSGLDILTVHSFKVLSEEALELVSPAVKEAPLPRPKHKKKALQET</sequence>
<reference evidence="1" key="1">
    <citation type="submission" date="2023-07" db="EMBL/GenBank/DDBJ databases">
        <title>Genomic Encyclopedia of Type Strains, Phase IV (KMG-IV): sequencing the most valuable type-strain genomes for metagenomic binning, comparative biology and taxonomic classification.</title>
        <authorList>
            <person name="Goeker M."/>
        </authorList>
    </citation>
    <scope>NUCLEOTIDE SEQUENCE</scope>
    <source>
        <strain evidence="1">DSM 24202</strain>
    </source>
</reference>
<comment type="caution">
    <text evidence="1">The sequence shown here is derived from an EMBL/GenBank/DDBJ whole genome shotgun (WGS) entry which is preliminary data.</text>
</comment>
<protein>
    <submittedName>
        <fullName evidence="1">Uncharacterized protein</fullName>
    </submittedName>
</protein>
<keyword evidence="2" id="KW-1185">Reference proteome</keyword>
<accession>A0AAE3VJZ5</accession>
<name>A0AAE3VJZ5_9BACT</name>
<evidence type="ECO:0000313" key="2">
    <source>
        <dbReference type="Proteomes" id="UP001238163"/>
    </source>
</evidence>
<dbReference type="Proteomes" id="UP001238163">
    <property type="component" value="Unassembled WGS sequence"/>
</dbReference>
<evidence type="ECO:0000313" key="1">
    <source>
        <dbReference type="EMBL" id="MDQ0291721.1"/>
    </source>
</evidence>
<gene>
    <name evidence="1" type="ORF">J3R75_003828</name>
</gene>
<proteinExistence type="predicted"/>
<dbReference type="EMBL" id="JAUSVL010000001">
    <property type="protein sequence ID" value="MDQ0291721.1"/>
    <property type="molecule type" value="Genomic_DNA"/>
</dbReference>